<evidence type="ECO:0000313" key="3">
    <source>
        <dbReference type="EMBL" id="KAF4348401.1"/>
    </source>
</evidence>
<comment type="caution">
    <text evidence="3">The sequence shown here is derived from an EMBL/GenBank/DDBJ whole genome shotgun (WGS) entry which is preliminary data.</text>
</comment>
<sequence length="177" mass="20009">MKFSKEKRDYREAQHIHSQDSTTSTSQQPLYSDFIQQDTPALFVNAALDHDRGVTGIGCVLKVGPDQVIASTNFQKPRAPLPIFAEAQALFHGLSWCISLHHQPRTIFTDCLNLVSKVNGNWQDNSTLSLIVNQIRHSFSNFPDASLVHLPRQFNTTAHFLAREAIRLREDDLEDVV</sequence>
<dbReference type="PANTHER" id="PTHR47723:SF21">
    <property type="entry name" value="POLYNUCLEOTIDYL TRANSFERASE, RIBONUCLEASE H-LIKE SUPERFAMILY PROTEIN"/>
    <property type="match status" value="1"/>
</dbReference>
<reference evidence="3 4" key="1">
    <citation type="journal article" date="2020" name="bioRxiv">
        <title>Sequence and annotation of 42 cannabis genomes reveals extensive copy number variation in cannabinoid synthesis and pathogen resistance genes.</title>
        <authorList>
            <person name="Mckernan K.J."/>
            <person name="Helbert Y."/>
            <person name="Kane L.T."/>
            <person name="Ebling H."/>
            <person name="Zhang L."/>
            <person name="Liu B."/>
            <person name="Eaton Z."/>
            <person name="Mclaughlin S."/>
            <person name="Kingan S."/>
            <person name="Baybayan P."/>
            <person name="Concepcion G."/>
            <person name="Jordan M."/>
            <person name="Riva A."/>
            <person name="Barbazuk W."/>
            <person name="Harkins T."/>
        </authorList>
    </citation>
    <scope>NUCLEOTIDE SEQUENCE [LARGE SCALE GENOMIC DNA]</scope>
    <source>
        <strain evidence="4">cv. Jamaican Lion 4</strain>
        <tissue evidence="3">Leaf</tissue>
    </source>
</reference>
<dbReference type="Proteomes" id="UP000583929">
    <property type="component" value="Unassembled WGS sequence"/>
</dbReference>
<dbReference type="InterPro" id="IPR012337">
    <property type="entry name" value="RNaseH-like_sf"/>
</dbReference>
<dbReference type="Pfam" id="PF13456">
    <property type="entry name" value="RVT_3"/>
    <property type="match status" value="1"/>
</dbReference>
<evidence type="ECO:0000313" key="4">
    <source>
        <dbReference type="Proteomes" id="UP000583929"/>
    </source>
</evidence>
<dbReference type="InterPro" id="IPR036397">
    <property type="entry name" value="RNaseH_sf"/>
</dbReference>
<gene>
    <name evidence="3" type="ORF">G4B88_008500</name>
</gene>
<feature type="region of interest" description="Disordered" evidence="1">
    <location>
        <begin position="1"/>
        <end position="28"/>
    </location>
</feature>
<dbReference type="PANTHER" id="PTHR47723">
    <property type="entry name" value="OS05G0353850 PROTEIN"/>
    <property type="match status" value="1"/>
</dbReference>
<keyword evidence="4" id="KW-1185">Reference proteome</keyword>
<feature type="compositionally biased region" description="Low complexity" evidence="1">
    <location>
        <begin position="19"/>
        <end position="28"/>
    </location>
</feature>
<dbReference type="SUPFAM" id="SSF53098">
    <property type="entry name" value="Ribonuclease H-like"/>
    <property type="match status" value="1"/>
</dbReference>
<protein>
    <recommendedName>
        <fullName evidence="2">RNase H type-1 domain-containing protein</fullName>
    </recommendedName>
</protein>
<dbReference type="CDD" id="cd06222">
    <property type="entry name" value="RNase_H_like"/>
    <property type="match status" value="1"/>
</dbReference>
<feature type="domain" description="RNase H type-1" evidence="2">
    <location>
        <begin position="44"/>
        <end position="165"/>
    </location>
</feature>
<feature type="compositionally biased region" description="Basic and acidic residues" evidence="1">
    <location>
        <begin position="1"/>
        <end position="18"/>
    </location>
</feature>
<dbReference type="GO" id="GO:0003676">
    <property type="term" value="F:nucleic acid binding"/>
    <property type="evidence" value="ECO:0007669"/>
    <property type="project" value="InterPro"/>
</dbReference>
<dbReference type="Gene3D" id="3.30.420.10">
    <property type="entry name" value="Ribonuclease H-like superfamily/Ribonuclease H"/>
    <property type="match status" value="1"/>
</dbReference>
<dbReference type="InterPro" id="IPR044730">
    <property type="entry name" value="RNase_H-like_dom_plant"/>
</dbReference>
<evidence type="ECO:0000256" key="1">
    <source>
        <dbReference type="SAM" id="MobiDB-lite"/>
    </source>
</evidence>
<dbReference type="EMBL" id="JAATIQ010000691">
    <property type="protein sequence ID" value="KAF4348401.1"/>
    <property type="molecule type" value="Genomic_DNA"/>
</dbReference>
<dbReference type="InterPro" id="IPR002156">
    <property type="entry name" value="RNaseH_domain"/>
</dbReference>
<proteinExistence type="predicted"/>
<evidence type="ECO:0000259" key="2">
    <source>
        <dbReference type="Pfam" id="PF13456"/>
    </source>
</evidence>
<accession>A0A7J6DQM3</accession>
<organism evidence="3 4">
    <name type="scientific">Cannabis sativa</name>
    <name type="common">Hemp</name>
    <name type="synonym">Marijuana</name>
    <dbReference type="NCBI Taxonomy" id="3483"/>
    <lineage>
        <taxon>Eukaryota</taxon>
        <taxon>Viridiplantae</taxon>
        <taxon>Streptophyta</taxon>
        <taxon>Embryophyta</taxon>
        <taxon>Tracheophyta</taxon>
        <taxon>Spermatophyta</taxon>
        <taxon>Magnoliopsida</taxon>
        <taxon>eudicotyledons</taxon>
        <taxon>Gunneridae</taxon>
        <taxon>Pentapetalae</taxon>
        <taxon>rosids</taxon>
        <taxon>fabids</taxon>
        <taxon>Rosales</taxon>
        <taxon>Cannabaceae</taxon>
        <taxon>Cannabis</taxon>
    </lineage>
</organism>
<dbReference type="GO" id="GO:0004523">
    <property type="term" value="F:RNA-DNA hybrid ribonuclease activity"/>
    <property type="evidence" value="ECO:0007669"/>
    <property type="project" value="InterPro"/>
</dbReference>
<dbReference type="InterPro" id="IPR053151">
    <property type="entry name" value="RNase_H-like"/>
</dbReference>
<dbReference type="AlphaFoldDB" id="A0A7J6DQM3"/>
<name>A0A7J6DQM3_CANSA</name>